<feature type="domain" description="AB hydrolase-1" evidence="2">
    <location>
        <begin position="46"/>
        <end position="284"/>
    </location>
</feature>
<dbReference type="eggNOG" id="COG0596">
    <property type="taxonomic scope" value="Bacteria"/>
</dbReference>
<dbReference type="RefSeq" id="WP_014107221.1">
    <property type="nucleotide sequence ID" value="NC_016041.1"/>
</dbReference>
<evidence type="ECO:0000313" key="3">
    <source>
        <dbReference type="EMBL" id="AEP28342.1"/>
    </source>
</evidence>
<dbReference type="KEGG" id="gni:GNIT_0188"/>
<dbReference type="SUPFAM" id="SSF53474">
    <property type="entry name" value="alpha/beta-Hydrolases"/>
    <property type="match status" value="1"/>
</dbReference>
<gene>
    <name evidence="3" type="ordered locus">GNIT_0188</name>
</gene>
<accession>G4QJ03</accession>
<dbReference type="InterPro" id="IPR000639">
    <property type="entry name" value="Epox_hydrolase-like"/>
</dbReference>
<name>G4QJ03_GLANF</name>
<dbReference type="InterPro" id="IPR000073">
    <property type="entry name" value="AB_hydrolase_1"/>
</dbReference>
<dbReference type="Pfam" id="PF00561">
    <property type="entry name" value="Abhydrolase_1"/>
    <property type="match status" value="1"/>
</dbReference>
<sequence>MPILKTPLKRFENLTEYPFEANYCNVSVDETELQMHYVDEGDKDSPVILMLHGEPTWSYLYRNMVKHAVENGFRVIVPDLIGFGKSDKFDNKAPYTYANFIQWITNFIKKLALKNINLICQDWGGLIGLRVLAAEPELFKNLVVANTFLPTGEEPMNEAFQNWQTFSQTVEVFPVSQIVQRGCKRELSEAERYAYDAPFPDESYKWGVRQFPLLVPTSTDNPESSNNKQAWLVLKSLSLPVLTVFGDSDPITKGADKAFQRMMKGCEGQAHAVLKDVAHFIQEDASQKLIENAVTFFRANS</sequence>
<dbReference type="InterPro" id="IPR051340">
    <property type="entry name" value="Haloalkane_dehalogenase"/>
</dbReference>
<protein>
    <submittedName>
        <fullName evidence="3">Haloalkane dehalogenase</fullName>
    </submittedName>
</protein>
<dbReference type="Gene3D" id="3.40.50.1820">
    <property type="entry name" value="alpha/beta hydrolase"/>
    <property type="match status" value="1"/>
</dbReference>
<dbReference type="HOGENOM" id="CLU_020336_13_3_6"/>
<dbReference type="PRINTS" id="PR00412">
    <property type="entry name" value="EPOXHYDRLASE"/>
</dbReference>
<dbReference type="Proteomes" id="UP000009282">
    <property type="component" value="Chromosome"/>
</dbReference>
<dbReference type="PRINTS" id="PR00111">
    <property type="entry name" value="ABHYDROLASE"/>
</dbReference>
<dbReference type="OrthoDB" id="9780765at2"/>
<dbReference type="AlphaFoldDB" id="G4QJ03"/>
<dbReference type="GO" id="GO:0004301">
    <property type="term" value="F:epoxide hydrolase activity"/>
    <property type="evidence" value="ECO:0007669"/>
    <property type="project" value="TreeGrafter"/>
</dbReference>
<dbReference type="InterPro" id="IPR029058">
    <property type="entry name" value="AB_hydrolase_fold"/>
</dbReference>
<evidence type="ECO:0000256" key="1">
    <source>
        <dbReference type="ARBA" id="ARBA00022801"/>
    </source>
</evidence>
<evidence type="ECO:0000313" key="4">
    <source>
        <dbReference type="Proteomes" id="UP000009282"/>
    </source>
</evidence>
<organism evidence="3 4">
    <name type="scientific">Glaciecola nitratireducens (strain JCM 12485 / KCTC 12276 / FR1064)</name>
    <dbReference type="NCBI Taxonomy" id="1085623"/>
    <lineage>
        <taxon>Bacteria</taxon>
        <taxon>Pseudomonadati</taxon>
        <taxon>Pseudomonadota</taxon>
        <taxon>Gammaproteobacteria</taxon>
        <taxon>Alteromonadales</taxon>
        <taxon>Alteromonadaceae</taxon>
        <taxon>Brumicola</taxon>
    </lineage>
</organism>
<keyword evidence="1" id="KW-0378">Hydrolase</keyword>
<dbReference type="STRING" id="1085623.GNIT_0188"/>
<evidence type="ECO:0000259" key="2">
    <source>
        <dbReference type="Pfam" id="PF00561"/>
    </source>
</evidence>
<dbReference type="EMBL" id="CP003060">
    <property type="protein sequence ID" value="AEP28342.1"/>
    <property type="molecule type" value="Genomic_DNA"/>
</dbReference>
<dbReference type="PANTHER" id="PTHR42977:SF3">
    <property type="entry name" value="AB HYDROLASE-1 DOMAIN-CONTAINING PROTEIN"/>
    <property type="match status" value="1"/>
</dbReference>
<keyword evidence="4" id="KW-1185">Reference proteome</keyword>
<dbReference type="PANTHER" id="PTHR42977">
    <property type="entry name" value="HYDROLASE-RELATED"/>
    <property type="match status" value="1"/>
</dbReference>
<proteinExistence type="predicted"/>
<reference evidence="3 4" key="1">
    <citation type="journal article" date="2011" name="J. Bacteriol.">
        <title>Complete genome sequence of seawater bacterium Glaciecola nitratireducens FR1064T.</title>
        <authorList>
            <person name="Bian F."/>
            <person name="Qin Q.L."/>
            <person name="Xie B.B."/>
            <person name="Shu Y.L."/>
            <person name="Zhang X.Y."/>
            <person name="Yu Y."/>
            <person name="Chen B."/>
            <person name="Chen X.L."/>
            <person name="Zhou B.C."/>
            <person name="Zhang Y.Z."/>
        </authorList>
    </citation>
    <scope>NUCLEOTIDE SEQUENCE [LARGE SCALE GENOMIC DNA]</scope>
    <source>
        <strain evidence="4">JCM 12485 / KCTC 12276 / FR1064</strain>
    </source>
</reference>
<dbReference type="NCBIfam" id="NF002043">
    <property type="entry name" value="PRK00870.1"/>
    <property type="match status" value="1"/>
</dbReference>